<dbReference type="Proteomes" id="UP000238823">
    <property type="component" value="Unassembled WGS sequence"/>
</dbReference>
<keyword evidence="2" id="KW-0732">Signal</keyword>
<evidence type="ECO:0000313" key="4">
    <source>
        <dbReference type="Proteomes" id="UP000238823"/>
    </source>
</evidence>
<evidence type="ECO:0000313" key="3">
    <source>
        <dbReference type="EMBL" id="PRQ08684.1"/>
    </source>
</evidence>
<evidence type="ECO:0008006" key="5">
    <source>
        <dbReference type="Google" id="ProtNLM"/>
    </source>
</evidence>
<proteinExistence type="predicted"/>
<dbReference type="PROSITE" id="PS51257">
    <property type="entry name" value="PROKAR_LIPOPROTEIN"/>
    <property type="match status" value="1"/>
</dbReference>
<dbReference type="AlphaFoldDB" id="A0A2S9YUC2"/>
<organism evidence="3 4">
    <name type="scientific">Enhygromyxa salina</name>
    <dbReference type="NCBI Taxonomy" id="215803"/>
    <lineage>
        <taxon>Bacteria</taxon>
        <taxon>Pseudomonadati</taxon>
        <taxon>Myxococcota</taxon>
        <taxon>Polyangia</taxon>
        <taxon>Nannocystales</taxon>
        <taxon>Nannocystaceae</taxon>
        <taxon>Enhygromyxa</taxon>
    </lineage>
</organism>
<evidence type="ECO:0000256" key="2">
    <source>
        <dbReference type="SAM" id="SignalP"/>
    </source>
</evidence>
<reference evidence="3 4" key="1">
    <citation type="submission" date="2018-03" db="EMBL/GenBank/DDBJ databases">
        <title>Draft Genome Sequences of the Obligatory Marine Myxobacteria Enhygromyxa salina SWB007.</title>
        <authorList>
            <person name="Poehlein A."/>
            <person name="Moghaddam J.A."/>
            <person name="Harms H."/>
            <person name="Alanjari M."/>
            <person name="Koenig G.M."/>
            <person name="Daniel R."/>
            <person name="Schaeberle T.F."/>
        </authorList>
    </citation>
    <scope>NUCLEOTIDE SEQUENCE [LARGE SCALE GENOMIC DNA]</scope>
    <source>
        <strain evidence="3 4">SWB007</strain>
    </source>
</reference>
<gene>
    <name evidence="3" type="ORF">ENSA7_15840</name>
</gene>
<sequence length="229" mass="24946">MMNIRALSPLMPLLLACTTTVVGDDGSTTGDGDGDGDQGTSAEGDGDGDPLADWCGLSEGPSEPWFEVYQDQELLGDGSKLAVECGFQGFFMFETDPQLGGFIPDSEDVEFHVELDVEGYNVGASGHFAVGDFNIYVACCEETYEYSYECYYLQTRFQLFPPDEIEDLSVIHDLPGTLTVTMEGPDGPVEQVLDVKMWAVEEGENSWEFCEPYYPSVDPLPVDGPPIPG</sequence>
<feature type="signal peptide" evidence="2">
    <location>
        <begin position="1"/>
        <end position="23"/>
    </location>
</feature>
<dbReference type="EMBL" id="PVNL01000037">
    <property type="protein sequence ID" value="PRQ08684.1"/>
    <property type="molecule type" value="Genomic_DNA"/>
</dbReference>
<comment type="caution">
    <text evidence="3">The sequence shown here is derived from an EMBL/GenBank/DDBJ whole genome shotgun (WGS) entry which is preliminary data.</text>
</comment>
<feature type="region of interest" description="Disordered" evidence="1">
    <location>
        <begin position="25"/>
        <end position="52"/>
    </location>
</feature>
<protein>
    <recommendedName>
        <fullName evidence="5">Lipoprotein</fullName>
    </recommendedName>
</protein>
<evidence type="ECO:0000256" key="1">
    <source>
        <dbReference type="SAM" id="MobiDB-lite"/>
    </source>
</evidence>
<accession>A0A2S9YUC2</accession>
<feature type="chain" id="PRO_5015462004" description="Lipoprotein" evidence="2">
    <location>
        <begin position="24"/>
        <end position="229"/>
    </location>
</feature>
<name>A0A2S9YUC2_9BACT</name>